<evidence type="ECO:0000313" key="2">
    <source>
        <dbReference type="Proteomes" id="UP000179807"/>
    </source>
</evidence>
<dbReference type="Proteomes" id="UP000179807">
    <property type="component" value="Unassembled WGS sequence"/>
</dbReference>
<accession>A0A1J4KQR1</accession>
<dbReference type="AlphaFoldDB" id="A0A1J4KQR1"/>
<protein>
    <recommendedName>
        <fullName evidence="3">UBR-type domain-containing protein</fullName>
    </recommendedName>
</protein>
<dbReference type="GeneID" id="94834794"/>
<name>A0A1J4KQR1_9EUKA</name>
<evidence type="ECO:0008006" key="3">
    <source>
        <dbReference type="Google" id="ProtNLM"/>
    </source>
</evidence>
<dbReference type="EMBL" id="MLAK01000573">
    <property type="protein sequence ID" value="OHT12006.1"/>
    <property type="molecule type" value="Genomic_DNA"/>
</dbReference>
<comment type="caution">
    <text evidence="1">The sequence shown here is derived from an EMBL/GenBank/DDBJ whole genome shotgun (WGS) entry which is preliminary data.</text>
</comment>
<keyword evidence="2" id="KW-1185">Reference proteome</keyword>
<proteinExistence type="predicted"/>
<dbReference type="CDD" id="cd19671">
    <property type="entry name" value="UBR-box_UBR4_5_6_7"/>
    <property type="match status" value="1"/>
</dbReference>
<organism evidence="1 2">
    <name type="scientific">Tritrichomonas foetus</name>
    <dbReference type="NCBI Taxonomy" id="1144522"/>
    <lineage>
        <taxon>Eukaryota</taxon>
        <taxon>Metamonada</taxon>
        <taxon>Parabasalia</taxon>
        <taxon>Tritrichomonadida</taxon>
        <taxon>Tritrichomonadidae</taxon>
        <taxon>Tritrichomonas</taxon>
    </lineage>
</organism>
<gene>
    <name evidence="1" type="ORF">TRFO_18290</name>
</gene>
<evidence type="ECO:0000313" key="1">
    <source>
        <dbReference type="EMBL" id="OHT12006.1"/>
    </source>
</evidence>
<reference evidence="1" key="1">
    <citation type="submission" date="2016-10" db="EMBL/GenBank/DDBJ databases">
        <authorList>
            <person name="Benchimol M."/>
            <person name="Almeida L.G."/>
            <person name="Vasconcelos A.T."/>
            <person name="Perreira-Neves A."/>
            <person name="Rosa I.A."/>
            <person name="Tasca T."/>
            <person name="Bogo M.R."/>
            <person name="de Souza W."/>
        </authorList>
    </citation>
    <scope>NUCLEOTIDE SEQUENCE [LARGE SCALE GENOMIC DNA]</scope>
    <source>
        <strain evidence="1">K</strain>
    </source>
</reference>
<dbReference type="RefSeq" id="XP_068365142.1">
    <property type="nucleotide sequence ID" value="XM_068500090.1"/>
</dbReference>
<dbReference type="VEuPathDB" id="TrichDB:TRFO_18290"/>
<sequence>MEVINFFIETECDQGIEIILPKISQQYHDEIIESIIKYIEYHPRIISIIISKFHVKEKDAIRILQKLSSVTEFSKDYSLTLYSLLNSFFPKIGKVNHFNSKLIHNDDETMSYIWKEDTNSFLSDGVTNNDHKFCDIWKYPIISEKCSNDDSRKPCFLCLSCGHQDNICLSCALHCHKNHNVIFIDYCNFTCKCNENGKCMFFDTSNSFDVNNEIINSNFSMVTIMKMFSQVMKTNYDRIIESNMCLPSNDNDFLKRTNLYKLEKIAITNYHLELIIDHFLSDELPKSSISNNFQHLYSERSFYSPLKLVETNNSFLFIALNHSILVYDHFFHFITQFHSVDNIIYIKEIFNYLVVASLSSFQIFQICTNYPLLMYEKLEMDYDNYILDIKSAELPNNKIIVVTTRKYASFYMIDAENILPPRIIHAPQTTKITSTVIMSSSSKNYLILAFSSGQIAWITFSKEIINFNETIKLIYSKCSIRKDDLILSYSSSKKLFFISYTKIPELLILNEESIISQYSNQKAFCVDALDSLIFSQVHTKFPNTLFFTSTKNNRLYSLEFTNNYLMSGQIKNNMNADPKYLYEYSLDYYGFFAFQNQYFILSHDGLLLQITKKSHSQIPASFWSMSTIGTADHVFITGMDPDIDYNPLLSNNSRLFQEKNNVLTISSRDHDFLIVGVILHLGDSNQSLVPLNIQVNNQKTYFTYENQYWSLSFGPKELRDKIELTFTSINDRNFVIKGIKVFIIQKEIIKPFLQPQKFVYPCFTDISEMLNQFISDKLDHIDTVKEEILVKLINSIPLDKSKYLHEYEDNLNDYNSLFYYHSFKEIIGSMYCDEHFYDFSRTFLSKIYQGDAEWKNFITKKWCKAIKEIINETENKDLRWNLLWSDYSLMPIDDRKSISSNLWEKNSNVESIESVIAAFSSY</sequence>